<evidence type="ECO:0000313" key="1">
    <source>
        <dbReference type="EMBL" id="MBB4917463.1"/>
    </source>
</evidence>
<evidence type="ECO:0000313" key="2">
    <source>
        <dbReference type="Proteomes" id="UP000552644"/>
    </source>
</evidence>
<dbReference type="EMBL" id="JACHJP010000004">
    <property type="protein sequence ID" value="MBB4917463.1"/>
    <property type="molecule type" value="Genomic_DNA"/>
</dbReference>
<dbReference type="AlphaFoldDB" id="A0A7W7QPU0"/>
<organism evidence="1 2">
    <name type="scientific">Streptosporangium saharense</name>
    <dbReference type="NCBI Taxonomy" id="1706840"/>
    <lineage>
        <taxon>Bacteria</taxon>
        <taxon>Bacillati</taxon>
        <taxon>Actinomycetota</taxon>
        <taxon>Actinomycetes</taxon>
        <taxon>Streptosporangiales</taxon>
        <taxon>Streptosporangiaceae</taxon>
        <taxon>Streptosporangium</taxon>
    </lineage>
</organism>
<keyword evidence="2" id="KW-1185">Reference proteome</keyword>
<sequence length="171" mass="18987">MMPLEVMAGFGATGRIGPLRCGASLPDIAAVLGPPWDSSRISKRTRWPHLFAYGDIELCVCRCRLIISFSIQTWHNPIELLNPRTNTITSFPGHMTYRQITEALDATNCRWRPAPYQFPEGVYLQTIPSDVVFTFRADDKDELLLENAAASINPHDCPPIPIGAPDDSYGA</sequence>
<proteinExistence type="predicted"/>
<reference evidence="1 2" key="1">
    <citation type="submission" date="2020-08" db="EMBL/GenBank/DDBJ databases">
        <title>Genomic Encyclopedia of Type Strains, Phase III (KMG-III): the genomes of soil and plant-associated and newly described type strains.</title>
        <authorList>
            <person name="Whitman W."/>
        </authorList>
    </citation>
    <scope>NUCLEOTIDE SEQUENCE [LARGE SCALE GENOMIC DNA]</scope>
    <source>
        <strain evidence="1 2">CECT 8840</strain>
    </source>
</reference>
<protein>
    <submittedName>
        <fullName evidence="1">Uncharacterized protein</fullName>
    </submittedName>
</protein>
<dbReference type="Proteomes" id="UP000552644">
    <property type="component" value="Unassembled WGS sequence"/>
</dbReference>
<accession>A0A7W7QPU0</accession>
<name>A0A7W7QPU0_9ACTN</name>
<gene>
    <name evidence="1" type="ORF">FHS44_004571</name>
</gene>
<comment type="caution">
    <text evidence="1">The sequence shown here is derived from an EMBL/GenBank/DDBJ whole genome shotgun (WGS) entry which is preliminary data.</text>
</comment>
<dbReference type="RefSeq" id="WP_184717686.1">
    <property type="nucleotide sequence ID" value="NZ_JACHJP010000004.1"/>
</dbReference>